<name>A0A9N9JIE5_9GLOM</name>
<protein>
    <submittedName>
        <fullName evidence="1">428_t:CDS:1</fullName>
    </submittedName>
</protein>
<keyword evidence="2" id="KW-1185">Reference proteome</keyword>
<proteinExistence type="predicted"/>
<evidence type="ECO:0000313" key="1">
    <source>
        <dbReference type="EMBL" id="CAG8783778.1"/>
    </source>
</evidence>
<dbReference type="EMBL" id="CAJVPV010054903">
    <property type="protein sequence ID" value="CAG8783778.1"/>
    <property type="molecule type" value="Genomic_DNA"/>
</dbReference>
<comment type="caution">
    <text evidence="1">The sequence shown here is derived from an EMBL/GenBank/DDBJ whole genome shotgun (WGS) entry which is preliminary data.</text>
</comment>
<reference evidence="1" key="1">
    <citation type="submission" date="2021-06" db="EMBL/GenBank/DDBJ databases">
        <authorList>
            <person name="Kallberg Y."/>
            <person name="Tangrot J."/>
            <person name="Rosling A."/>
        </authorList>
    </citation>
    <scope>NUCLEOTIDE SEQUENCE</scope>
    <source>
        <strain evidence="1">CL551</strain>
    </source>
</reference>
<feature type="non-terminal residue" evidence="1">
    <location>
        <position position="52"/>
    </location>
</feature>
<gene>
    <name evidence="1" type="ORF">AMORRO_LOCUS17541</name>
</gene>
<dbReference type="Proteomes" id="UP000789342">
    <property type="component" value="Unassembled WGS sequence"/>
</dbReference>
<sequence length="52" mass="6037">MAELHLEGAFRQKLIKFIPYTELENLTRIEGGYSGSIHTAYWQKLRKTVAVK</sequence>
<organism evidence="1 2">
    <name type="scientific">Acaulospora morrowiae</name>
    <dbReference type="NCBI Taxonomy" id="94023"/>
    <lineage>
        <taxon>Eukaryota</taxon>
        <taxon>Fungi</taxon>
        <taxon>Fungi incertae sedis</taxon>
        <taxon>Mucoromycota</taxon>
        <taxon>Glomeromycotina</taxon>
        <taxon>Glomeromycetes</taxon>
        <taxon>Diversisporales</taxon>
        <taxon>Acaulosporaceae</taxon>
        <taxon>Acaulospora</taxon>
    </lineage>
</organism>
<dbReference type="AlphaFoldDB" id="A0A9N9JIE5"/>
<evidence type="ECO:0000313" key="2">
    <source>
        <dbReference type="Proteomes" id="UP000789342"/>
    </source>
</evidence>
<accession>A0A9N9JIE5</accession>
<dbReference type="OrthoDB" id="10261027at2759"/>